<keyword evidence="4 5" id="KW-1133">Transmembrane helix</keyword>
<comment type="caution">
    <text evidence="7">The sequence shown here is derived from an EMBL/GenBank/DDBJ whole genome shotgun (WGS) entry which is preliminary data.</text>
</comment>
<feature type="transmembrane region" description="Helical" evidence="5">
    <location>
        <begin position="48"/>
        <end position="70"/>
    </location>
</feature>
<dbReference type="Pfam" id="PF03816">
    <property type="entry name" value="LytR_cpsA_psr"/>
    <property type="match status" value="1"/>
</dbReference>
<dbReference type="Gene3D" id="3.40.630.190">
    <property type="entry name" value="LCP protein"/>
    <property type="match status" value="1"/>
</dbReference>
<organism evidence="7 8">
    <name type="scientific">Pontibacillus salicampi</name>
    <dbReference type="NCBI Taxonomy" id="1449801"/>
    <lineage>
        <taxon>Bacteria</taxon>
        <taxon>Bacillati</taxon>
        <taxon>Bacillota</taxon>
        <taxon>Bacilli</taxon>
        <taxon>Bacillales</taxon>
        <taxon>Bacillaceae</taxon>
        <taxon>Pontibacillus</taxon>
    </lineage>
</organism>
<keyword evidence="2 5" id="KW-0812">Transmembrane</keyword>
<feature type="domain" description="Cell envelope-related transcriptional attenuator" evidence="6">
    <location>
        <begin position="108"/>
        <end position="230"/>
    </location>
</feature>
<keyword evidence="3" id="KW-0735">Signal-anchor</keyword>
<evidence type="ECO:0000256" key="3">
    <source>
        <dbReference type="ARBA" id="ARBA00022968"/>
    </source>
</evidence>
<keyword evidence="5" id="KW-0472">Membrane</keyword>
<evidence type="ECO:0000256" key="2">
    <source>
        <dbReference type="ARBA" id="ARBA00022692"/>
    </source>
</evidence>
<dbReference type="PANTHER" id="PTHR33392">
    <property type="entry name" value="POLYISOPRENYL-TEICHOIC ACID--PEPTIDOGLYCAN TEICHOIC ACID TRANSFERASE TAGU"/>
    <property type="match status" value="1"/>
</dbReference>
<dbReference type="Proteomes" id="UP001589836">
    <property type="component" value="Unassembled WGS sequence"/>
</dbReference>
<sequence>MKDKQRVHILSHWDNDELRFTEEDRKMVFEKIREQENDRKKATRRRHILPVALSVVMAALFFVFAVPAIISLNQGAEVTRDSAAKQSATIQPEDYVTSLIAFKNNNERSTVNLVASYHPGKKKAKVMALPRSTKVALKKSNGQEEQGKLLSSYAWNQMSGLTYSVENLINMEIDYQFVASEERFKEVTMEKGGIEVHIPASITISDWSGQKEIQVDRGTQRISGYRIMNLLSTDSSRSGNVSKAIASSIKGLQQEVTLQDLKQIAVEEETNMPDSTIVNSLGQIEVEVLPVNDGKQIIEEDTGVYYYIITEEDLEQYKHELTTFE</sequence>
<dbReference type="Gene3D" id="3.30.420.590">
    <property type="match status" value="1"/>
</dbReference>
<comment type="similarity">
    <text evidence="1">Belongs to the LytR/CpsA/Psr (LCP) family.</text>
</comment>
<evidence type="ECO:0000256" key="1">
    <source>
        <dbReference type="ARBA" id="ARBA00006068"/>
    </source>
</evidence>
<evidence type="ECO:0000256" key="4">
    <source>
        <dbReference type="ARBA" id="ARBA00022989"/>
    </source>
</evidence>
<reference evidence="7 8" key="1">
    <citation type="submission" date="2024-09" db="EMBL/GenBank/DDBJ databases">
        <authorList>
            <person name="Sun Q."/>
            <person name="Mori K."/>
        </authorList>
    </citation>
    <scope>NUCLEOTIDE SEQUENCE [LARGE SCALE GENOMIC DNA]</scope>
    <source>
        <strain evidence="7 8">NCAIM B.02529</strain>
    </source>
</reference>
<evidence type="ECO:0000256" key="5">
    <source>
        <dbReference type="SAM" id="Phobius"/>
    </source>
</evidence>
<accession>A0ABV6LS59</accession>
<evidence type="ECO:0000259" key="6">
    <source>
        <dbReference type="Pfam" id="PF03816"/>
    </source>
</evidence>
<gene>
    <name evidence="7" type="ORF">ACFFGV_16345</name>
</gene>
<evidence type="ECO:0000313" key="8">
    <source>
        <dbReference type="Proteomes" id="UP001589836"/>
    </source>
</evidence>
<dbReference type="PANTHER" id="PTHR33392:SF6">
    <property type="entry name" value="POLYISOPRENYL-TEICHOIC ACID--PEPTIDOGLYCAN TEICHOIC ACID TRANSFERASE TAGU"/>
    <property type="match status" value="1"/>
</dbReference>
<evidence type="ECO:0000313" key="7">
    <source>
        <dbReference type="EMBL" id="MFC0525152.1"/>
    </source>
</evidence>
<protein>
    <submittedName>
        <fullName evidence="7">LCP family protein</fullName>
    </submittedName>
</protein>
<dbReference type="InterPro" id="IPR050922">
    <property type="entry name" value="LytR/CpsA/Psr_CW_biosynth"/>
</dbReference>
<dbReference type="RefSeq" id="WP_377350047.1">
    <property type="nucleotide sequence ID" value="NZ_JBHLTP010000013.1"/>
</dbReference>
<name>A0ABV6LS59_9BACI</name>
<proteinExistence type="inferred from homology"/>
<dbReference type="EMBL" id="JBHLTP010000013">
    <property type="protein sequence ID" value="MFC0525152.1"/>
    <property type="molecule type" value="Genomic_DNA"/>
</dbReference>
<dbReference type="InterPro" id="IPR004474">
    <property type="entry name" value="LytR_CpsA_psr"/>
</dbReference>
<keyword evidence="8" id="KW-1185">Reference proteome</keyword>